<dbReference type="InterPro" id="IPR032640">
    <property type="entry name" value="AMPK1_CBM"/>
</dbReference>
<protein>
    <recommendedName>
        <fullName evidence="3">AMP-activated protein kinase glycogen-binding domain-containing protein</fullName>
    </recommendedName>
</protein>
<feature type="compositionally biased region" description="Polar residues" evidence="1">
    <location>
        <begin position="1504"/>
        <end position="1514"/>
    </location>
</feature>
<feature type="compositionally biased region" description="Low complexity" evidence="1">
    <location>
        <begin position="727"/>
        <end position="736"/>
    </location>
</feature>
<dbReference type="InterPro" id="IPR014756">
    <property type="entry name" value="Ig_E-set"/>
</dbReference>
<feature type="region of interest" description="Disordered" evidence="1">
    <location>
        <begin position="102"/>
        <end position="1076"/>
    </location>
</feature>
<feature type="compositionally biased region" description="Polar residues" evidence="1">
    <location>
        <begin position="617"/>
        <end position="630"/>
    </location>
</feature>
<feature type="compositionally biased region" description="Basic and acidic residues" evidence="1">
    <location>
        <begin position="1031"/>
        <end position="1042"/>
    </location>
</feature>
<proteinExistence type="predicted"/>
<feature type="compositionally biased region" description="Basic and acidic residues" evidence="1">
    <location>
        <begin position="1054"/>
        <end position="1066"/>
    </location>
</feature>
<keyword evidence="2" id="KW-0812">Transmembrane</keyword>
<feature type="compositionally biased region" description="Basic and acidic residues" evidence="1">
    <location>
        <begin position="516"/>
        <end position="531"/>
    </location>
</feature>
<evidence type="ECO:0000256" key="1">
    <source>
        <dbReference type="SAM" id="MobiDB-lite"/>
    </source>
</evidence>
<evidence type="ECO:0000256" key="2">
    <source>
        <dbReference type="SAM" id="Phobius"/>
    </source>
</evidence>
<evidence type="ECO:0000259" key="3">
    <source>
        <dbReference type="Pfam" id="PF16561"/>
    </source>
</evidence>
<feature type="domain" description="AMP-activated protein kinase glycogen-binding" evidence="3">
    <location>
        <begin position="50"/>
        <end position="101"/>
    </location>
</feature>
<feature type="compositionally biased region" description="Basic and acidic residues" evidence="1">
    <location>
        <begin position="288"/>
        <end position="326"/>
    </location>
</feature>
<keyword evidence="2" id="KW-0472">Membrane</keyword>
<feature type="compositionally biased region" description="Basic and acidic residues" evidence="1">
    <location>
        <begin position="631"/>
        <end position="640"/>
    </location>
</feature>
<feature type="compositionally biased region" description="Low complexity" evidence="1">
    <location>
        <begin position="756"/>
        <end position="766"/>
    </location>
</feature>
<keyword evidence="5" id="KW-1185">Reference proteome</keyword>
<feature type="compositionally biased region" description="Basic and acidic residues" evidence="1">
    <location>
        <begin position="141"/>
        <end position="153"/>
    </location>
</feature>
<evidence type="ECO:0000313" key="5">
    <source>
        <dbReference type="Proteomes" id="UP001219355"/>
    </source>
</evidence>
<reference evidence="4" key="1">
    <citation type="submission" date="2023-03" db="EMBL/GenBank/DDBJ databases">
        <title>Emydomyces testavorans Genome Sequence.</title>
        <authorList>
            <person name="Hoyer L."/>
        </authorList>
    </citation>
    <scope>NUCLEOTIDE SEQUENCE</scope>
    <source>
        <strain evidence="4">16-2883</strain>
    </source>
</reference>
<feature type="compositionally biased region" description="Basic and acidic residues" evidence="1">
    <location>
        <begin position="238"/>
        <end position="263"/>
    </location>
</feature>
<dbReference type="InterPro" id="IPR013783">
    <property type="entry name" value="Ig-like_fold"/>
</dbReference>
<sequence length="1548" mass="164454">MTAASKQSVKIAIQRPTSTPAVFLVASFTEPAWEPIELEAKPVTSTDGTSESYEFSKTFDIAEGKYEYRFRLGSDDTWFCRTDALTSADEHGNMNNILLVAGASDSSTEDRETEESKSKNATDNTVAATSDELTESVPSAEARDASVVDKVESENSSALTAQVVEQSDGTAAAQENLEGSPEKPEEPEEKDGEVPEQGPKTISGAPTAPSTGESKGNFAPSNVEVLKFTRLAGLSQRTEPKTSELKTETDKVKAESVKSDKIETPPTQEDPVDPKSDEVKAEVSASSEPHEPTKSADHSPESEIESESIKVEDAEIAGLHDVERSTDVSQTEPPAPKVESETEQMNVPELAALVDPIKPSEATTKAVSHEKTDQSDNLKQPVEPEEAVQPVESSEPIEAAPSKETQKPLDVEAPAQELNEPTEDATTMGIPEPDLAPTKDKKSANDVETELMKSEDPDLNCEAPEFKPVNPIEPLSEPVEEEDFASKDLPNDMEPDEPVSENALITDNASEATQLEADKDKVHDPSSKVEEANNSTKGVCNDMSKIEKPIATGESEKQSEQGVLDQTQQAPSEPIESAPSAADANPDAEAAHVENPNCSSAEVEALPVSNELGSEVASETLSSENVTSEGPTEKGKHIEDTVEGPSNTSIDLVAHGLAENIKPDDEPASFSEAQDEQRESTGSVELVTEQSSTDASPSMKDDEEQDVEATSTKPPKVEAKQSEPEIAEAPIEIKTAPDSDDVPLKEPIFGDEDPSEGSVTSTGGTTPLESVAAGEVPKEEEADIDEVAVPVEAAPQEKVSIEDAAEDVPIVSQKIAEPDSQASDDIIKRTDSAEADAEPQAEKQSADAKQDQEVRTSIHQGHDDGSEIETVPEAAVKDTVTAELTNEDKVIHTATPPETAPDKDENVSAQLALQEPIEQATEPLEPPNVVENEPIANLAAVEKESEQEDLAEPTGSSEARDVTDVADFAPVVSSNKEAGFEPVSVSEPPAATESPDLEPEHTALAGSAKHTEDEPHPEVLSSELEAPTVTEKLKVTDDKEPESTSSRAVEPEVEIVKEQNDLKEAEPPVLSEPASAIKDEAAVVAEGEPVITVTSPENTEVEPSDELQEKIRLADTQSETAEPSAVSGNSEDTAIAAAGESVSGVEEPKYAISPAADAAADISEATPDVKAVIAPLDDLPDPDAPTQHHPGPELIPTSGAVIPSHNTEIPVEFPTKNDVSESEPLAEQSKTTIIAEPEATPAESALREEPEAGLDVSKSATVPGDSEVIKAVSNSNDIAVITPLEPMAESISEPRPLPLAAEPISQATEPVPKAEVLAQEEYIAQSPLQTHKPAPQETFASQPLELTPASKSEPATLEHARSLVENKPVDYDLITKPSSEERTNDLPVQTTSESEHATKTSEQPESVCKAIIPDALQKDTPPEAALKPVKPIIAENKTTEEDVPQATSTFDTQDGPKSAPDADTKMTAPASEASATGPGPEPASAADRSEPAAQDTSKPLEPPTANQSVSSLTTQKREGFLRSLWRAVFFNLFGGLFGIFRRRESPRQ</sequence>
<feature type="region of interest" description="Disordered" evidence="1">
    <location>
        <begin position="1175"/>
        <end position="1260"/>
    </location>
</feature>
<feature type="compositionally biased region" description="Basic and acidic residues" evidence="1">
    <location>
        <begin position="108"/>
        <end position="120"/>
    </location>
</feature>
<feature type="region of interest" description="Disordered" evidence="1">
    <location>
        <begin position="1088"/>
        <end position="1146"/>
    </location>
</feature>
<evidence type="ECO:0000313" key="4">
    <source>
        <dbReference type="EMBL" id="WEW61162.1"/>
    </source>
</evidence>
<feature type="compositionally biased region" description="Basic and acidic residues" evidence="1">
    <location>
        <begin position="367"/>
        <end position="376"/>
    </location>
</feature>
<organism evidence="4 5">
    <name type="scientific">Emydomyces testavorans</name>
    <dbReference type="NCBI Taxonomy" id="2070801"/>
    <lineage>
        <taxon>Eukaryota</taxon>
        <taxon>Fungi</taxon>
        <taxon>Dikarya</taxon>
        <taxon>Ascomycota</taxon>
        <taxon>Pezizomycotina</taxon>
        <taxon>Eurotiomycetes</taxon>
        <taxon>Eurotiomycetidae</taxon>
        <taxon>Onygenales</taxon>
        <taxon>Nannizziopsiaceae</taxon>
        <taxon>Emydomyces</taxon>
    </lineage>
</organism>
<feature type="transmembrane region" description="Helical" evidence="2">
    <location>
        <begin position="1523"/>
        <end position="1540"/>
    </location>
</feature>
<feature type="compositionally biased region" description="Low complexity" evidence="1">
    <location>
        <begin position="387"/>
        <end position="396"/>
    </location>
</feature>
<feature type="compositionally biased region" description="Polar residues" evidence="1">
    <location>
        <begin position="154"/>
        <end position="169"/>
    </location>
</feature>
<dbReference type="Gene3D" id="2.60.40.10">
    <property type="entry name" value="Immunoglobulins"/>
    <property type="match status" value="1"/>
</dbReference>
<feature type="compositionally biased region" description="Basic and acidic residues" evidence="1">
    <location>
        <begin position="840"/>
        <end position="865"/>
    </location>
</feature>
<dbReference type="CDD" id="cd02859">
    <property type="entry name" value="E_set_AMPKbeta_like_N"/>
    <property type="match status" value="1"/>
</dbReference>
<feature type="compositionally biased region" description="Polar residues" evidence="1">
    <location>
        <begin position="503"/>
        <end position="513"/>
    </location>
</feature>
<dbReference type="Proteomes" id="UP001219355">
    <property type="component" value="Chromosome 4"/>
</dbReference>
<feature type="compositionally biased region" description="Polar residues" evidence="1">
    <location>
        <begin position="560"/>
        <end position="571"/>
    </location>
</feature>
<feature type="compositionally biased region" description="Low complexity" evidence="1">
    <location>
        <begin position="576"/>
        <end position="588"/>
    </location>
</feature>
<feature type="compositionally biased region" description="Polar residues" evidence="1">
    <location>
        <begin position="1115"/>
        <end position="1132"/>
    </location>
</feature>
<feature type="compositionally biased region" description="Basic and acidic residues" evidence="1">
    <location>
        <begin position="1356"/>
        <end position="1370"/>
    </location>
</feature>
<accession>A0AAF0DNV3</accession>
<gene>
    <name evidence="4" type="ORF">PRK78_006652</name>
</gene>
<feature type="compositionally biased region" description="Polar residues" evidence="1">
    <location>
        <begin position="680"/>
        <end position="696"/>
    </location>
</feature>
<dbReference type="SUPFAM" id="SSF81296">
    <property type="entry name" value="E set domains"/>
    <property type="match status" value="1"/>
</dbReference>
<feature type="compositionally biased region" description="Basic and acidic residues" evidence="1">
    <location>
        <begin position="437"/>
        <end position="456"/>
    </location>
</feature>
<feature type="region of interest" description="Disordered" evidence="1">
    <location>
        <begin position="1324"/>
        <end position="1514"/>
    </location>
</feature>
<feature type="compositionally biased region" description="Basic and acidic residues" evidence="1">
    <location>
        <begin position="544"/>
        <end position="559"/>
    </location>
</feature>
<dbReference type="EMBL" id="CP120630">
    <property type="protein sequence ID" value="WEW61162.1"/>
    <property type="molecule type" value="Genomic_DNA"/>
</dbReference>
<keyword evidence="2" id="KW-1133">Transmembrane helix</keyword>
<dbReference type="Pfam" id="PF16561">
    <property type="entry name" value="AMPK1_CBM"/>
    <property type="match status" value="1"/>
</dbReference>
<name>A0AAF0DNV3_9EURO</name>
<feature type="compositionally biased region" description="Basic and acidic residues" evidence="1">
    <location>
        <begin position="272"/>
        <end position="281"/>
    </location>
</feature>